<keyword evidence="3 6" id="KW-0378">Hydrolase</keyword>
<protein>
    <recommendedName>
        <fullName evidence="7">Peptidase M48 domain-containing protein</fullName>
    </recommendedName>
</protein>
<dbReference type="GO" id="GO:0046872">
    <property type="term" value="F:metal ion binding"/>
    <property type="evidence" value="ECO:0007669"/>
    <property type="project" value="UniProtKB-KW"/>
</dbReference>
<evidence type="ECO:0000256" key="4">
    <source>
        <dbReference type="ARBA" id="ARBA00022833"/>
    </source>
</evidence>
<name>A0A9P6XXT3_9FUNG</name>
<organism evidence="8 9">
    <name type="scientific">Rhizopus delemar</name>
    <dbReference type="NCBI Taxonomy" id="936053"/>
    <lineage>
        <taxon>Eukaryota</taxon>
        <taxon>Fungi</taxon>
        <taxon>Fungi incertae sedis</taxon>
        <taxon>Mucoromycota</taxon>
        <taxon>Mucoromycotina</taxon>
        <taxon>Mucoromycetes</taxon>
        <taxon>Mucorales</taxon>
        <taxon>Mucorineae</taxon>
        <taxon>Rhizopodaceae</taxon>
        <taxon>Rhizopus</taxon>
    </lineage>
</organism>
<proteinExistence type="inferred from homology"/>
<dbReference type="CDD" id="cd07331">
    <property type="entry name" value="M48C_Oma1_like"/>
    <property type="match status" value="1"/>
</dbReference>
<comment type="caution">
    <text evidence="8">The sequence shown here is derived from an EMBL/GenBank/DDBJ whole genome shotgun (WGS) entry which is preliminary data.</text>
</comment>
<keyword evidence="1 6" id="KW-0645">Protease</keyword>
<keyword evidence="9" id="KW-1185">Reference proteome</keyword>
<dbReference type="Pfam" id="PF01435">
    <property type="entry name" value="Peptidase_M48"/>
    <property type="match status" value="1"/>
</dbReference>
<evidence type="ECO:0000256" key="2">
    <source>
        <dbReference type="ARBA" id="ARBA00022723"/>
    </source>
</evidence>
<feature type="domain" description="Peptidase M48" evidence="7">
    <location>
        <begin position="36"/>
        <end position="201"/>
    </location>
</feature>
<dbReference type="GO" id="GO:0004222">
    <property type="term" value="F:metalloendopeptidase activity"/>
    <property type="evidence" value="ECO:0007669"/>
    <property type="project" value="InterPro"/>
</dbReference>
<keyword evidence="2" id="KW-0479">Metal-binding</keyword>
<dbReference type="Gene3D" id="3.30.2010.10">
    <property type="entry name" value="Metalloproteases ('zincins'), catalytic domain"/>
    <property type="match status" value="1"/>
</dbReference>
<evidence type="ECO:0000313" key="8">
    <source>
        <dbReference type="EMBL" id="KAG1534867.1"/>
    </source>
</evidence>
<dbReference type="PANTHER" id="PTHR22726:SF1">
    <property type="entry name" value="METALLOENDOPEPTIDASE OMA1, MITOCHONDRIAL"/>
    <property type="match status" value="1"/>
</dbReference>
<dbReference type="Proteomes" id="UP000740926">
    <property type="component" value="Unassembled WGS sequence"/>
</dbReference>
<keyword evidence="4 6" id="KW-0862">Zinc</keyword>
<accession>A0A9P6XXT3</accession>
<evidence type="ECO:0000256" key="5">
    <source>
        <dbReference type="ARBA" id="ARBA00023049"/>
    </source>
</evidence>
<dbReference type="EMBL" id="JAANIU010008539">
    <property type="protein sequence ID" value="KAG1534867.1"/>
    <property type="molecule type" value="Genomic_DNA"/>
</dbReference>
<keyword evidence="5 6" id="KW-0482">Metalloprotease</keyword>
<dbReference type="GO" id="GO:0016020">
    <property type="term" value="C:membrane"/>
    <property type="evidence" value="ECO:0007669"/>
    <property type="project" value="TreeGrafter"/>
</dbReference>
<dbReference type="AlphaFoldDB" id="A0A9P6XXT3"/>
<evidence type="ECO:0000256" key="6">
    <source>
        <dbReference type="RuleBase" id="RU003983"/>
    </source>
</evidence>
<reference evidence="8 9" key="1">
    <citation type="journal article" date="2020" name="Microb. Genom.">
        <title>Genetic diversity of clinical and environmental Mucorales isolates obtained from an investigation of mucormycosis cases among solid organ transplant recipients.</title>
        <authorList>
            <person name="Nguyen M.H."/>
            <person name="Kaul D."/>
            <person name="Muto C."/>
            <person name="Cheng S.J."/>
            <person name="Richter R.A."/>
            <person name="Bruno V.M."/>
            <person name="Liu G."/>
            <person name="Beyhan S."/>
            <person name="Sundermann A.J."/>
            <person name="Mounaud S."/>
            <person name="Pasculle A.W."/>
            <person name="Nierman W.C."/>
            <person name="Driscoll E."/>
            <person name="Cumbie R."/>
            <person name="Clancy C.J."/>
            <person name="Dupont C.L."/>
        </authorList>
    </citation>
    <scope>NUCLEOTIDE SEQUENCE [LARGE SCALE GENOMIC DNA]</scope>
    <source>
        <strain evidence="8 9">GL24</strain>
    </source>
</reference>
<evidence type="ECO:0000259" key="7">
    <source>
        <dbReference type="Pfam" id="PF01435"/>
    </source>
</evidence>
<dbReference type="GO" id="GO:0051603">
    <property type="term" value="P:proteolysis involved in protein catabolic process"/>
    <property type="evidence" value="ECO:0007669"/>
    <property type="project" value="TreeGrafter"/>
</dbReference>
<dbReference type="InterPro" id="IPR051156">
    <property type="entry name" value="Mito/Outer_Membr_Metalloprot"/>
</dbReference>
<dbReference type="PANTHER" id="PTHR22726">
    <property type="entry name" value="METALLOENDOPEPTIDASE OMA1"/>
    <property type="match status" value="1"/>
</dbReference>
<gene>
    <name evidence="8" type="ORF">G6F50_015454</name>
</gene>
<evidence type="ECO:0000256" key="3">
    <source>
        <dbReference type="ARBA" id="ARBA00022801"/>
    </source>
</evidence>
<dbReference type="InterPro" id="IPR001915">
    <property type="entry name" value="Peptidase_M48"/>
</dbReference>
<sequence length="218" mass="23814">MDPNAPIARDVRDIAQRLIAKVDVVETALAQEHGVQPAHFARDFQWEVNVIPSDQANAFCLPGGKLAVYTGLVPVARTRDAMAVVMGHEIAHALLRHGAQRMAQQKLTQIGQVAGAASGMDAQQQQMMMSAMGYRYLLPYARSHETQADEVGLMLAAAACFDPREAVPLWQRMGQASGGQAPPEFASTHPNPGTRIQNLQALMPKALEYRQKFCEQAK</sequence>
<comment type="similarity">
    <text evidence="6">Belongs to the peptidase M48 family.</text>
</comment>
<comment type="cofactor">
    <cofactor evidence="6">
        <name>Zn(2+)</name>
        <dbReference type="ChEBI" id="CHEBI:29105"/>
    </cofactor>
    <text evidence="6">Binds 1 zinc ion per subunit.</text>
</comment>
<evidence type="ECO:0000256" key="1">
    <source>
        <dbReference type="ARBA" id="ARBA00022670"/>
    </source>
</evidence>
<evidence type="ECO:0000313" key="9">
    <source>
        <dbReference type="Proteomes" id="UP000740926"/>
    </source>
</evidence>